<dbReference type="PANTHER" id="PTHR33119:SF1">
    <property type="entry name" value="FE2OG DIOXYGENASE DOMAIN-CONTAINING PROTEIN"/>
    <property type="match status" value="1"/>
</dbReference>
<accession>A0A0J9XHH1</accession>
<dbReference type="PANTHER" id="PTHR33119">
    <property type="entry name" value="IFI3P"/>
    <property type="match status" value="1"/>
</dbReference>
<name>A0A0J9XHH1_GEOCN</name>
<dbReference type="InterPro" id="IPR025340">
    <property type="entry name" value="DUF4246"/>
</dbReference>
<comment type="caution">
    <text evidence="3">The sequence shown here is derived from an EMBL/GenBank/DDBJ whole genome shotgun (WGS) entry which is preliminary data.</text>
</comment>
<gene>
    <name evidence="3" type="ORF">BN980_GECA15s00516g</name>
</gene>
<reference evidence="3" key="1">
    <citation type="submission" date="2014-03" db="EMBL/GenBank/DDBJ databases">
        <authorList>
            <person name="Casaregola S."/>
        </authorList>
    </citation>
    <scope>NUCLEOTIDE SEQUENCE [LARGE SCALE GENOMIC DNA]</scope>
    <source>
        <strain evidence="3">CLIB 918</strain>
    </source>
</reference>
<protein>
    <submittedName>
        <fullName evidence="3">Uncharacterized protein</fullName>
    </submittedName>
</protein>
<dbReference type="EMBL" id="CCBN010000015">
    <property type="protein sequence ID" value="CDO56387.1"/>
    <property type="molecule type" value="Genomic_DNA"/>
</dbReference>
<dbReference type="STRING" id="1173061.A0A0J9XHH1"/>
<evidence type="ECO:0000259" key="1">
    <source>
        <dbReference type="Pfam" id="PF14033"/>
    </source>
</evidence>
<evidence type="ECO:0000313" key="3">
    <source>
        <dbReference type="EMBL" id="CDO56387.1"/>
    </source>
</evidence>
<dbReference type="AlphaFoldDB" id="A0A0J9XHH1"/>
<evidence type="ECO:0000313" key="4">
    <source>
        <dbReference type="Proteomes" id="UP000242525"/>
    </source>
</evidence>
<proteinExistence type="predicted"/>
<sequence length="574" mass="66389">MFTSTSFIQNSGEFNYKIHWSFKGKPFKKMTGISMFTHPFQDGYSEDPKFQQAPRCLDEKKIVSVSKSIRSKPEWWVKYKNPEISAKWKSELLAQEVRKEIIDYVLAELEFYDALRERTDGKFQIGPLDSICYGDNVVPEELKAEFKKAAFRLEDVPEGKKDWHPNSNNQVLDLVHPSLYPLQYKITPILPEGGNVGLVGQYTGKDKTSPISEFNPDEHTIKSHFMEYGASDRFQWLPSIFDISKDGKVTIESYINNLHPEWHGDLYGPIGKIFEAAIPGINLTLSQYASPQRVRLDPFSNEYGLYDTPEPEWIDDDYDAYEVARQARHPAPVKIKWEGIPDNQVNFDVKGRKLKVITKLANIVLTPENPDYEGGSWHIEGQINEDIVCTAIYYYDSENITTSELGFRVAISDPPYEQGDDIGIREVYGIEDEDKMGLEVGGIECIEDRVLVFPNIFQHRVSPFSLADKTKPGHRKILCFFVVDPYNDRVTATDRVPPQQSEWWVEKVSEKESNLTRRLPQELFDQVLEQVEWPMSLKKAKEVRLELMEERKSNLNKIDDYEHPFTREFSLCEH</sequence>
<keyword evidence="4" id="KW-1185">Reference proteome</keyword>
<dbReference type="InterPro" id="IPR049192">
    <property type="entry name" value="DUF4246_C"/>
</dbReference>
<evidence type="ECO:0000259" key="2">
    <source>
        <dbReference type="Pfam" id="PF21666"/>
    </source>
</evidence>
<dbReference type="Proteomes" id="UP000242525">
    <property type="component" value="Unassembled WGS sequence"/>
</dbReference>
<organism evidence="3 4">
    <name type="scientific">Geotrichum candidum</name>
    <name type="common">Oospora lactis</name>
    <name type="synonym">Dipodascus geotrichum</name>
    <dbReference type="NCBI Taxonomy" id="1173061"/>
    <lineage>
        <taxon>Eukaryota</taxon>
        <taxon>Fungi</taxon>
        <taxon>Dikarya</taxon>
        <taxon>Ascomycota</taxon>
        <taxon>Saccharomycotina</taxon>
        <taxon>Dipodascomycetes</taxon>
        <taxon>Dipodascales</taxon>
        <taxon>Dipodascaceae</taxon>
        <taxon>Geotrichum</taxon>
    </lineage>
</organism>
<dbReference type="Pfam" id="PF14033">
    <property type="entry name" value="DUF4246"/>
    <property type="match status" value="1"/>
</dbReference>
<feature type="domain" description="DUF4246" evidence="2">
    <location>
        <begin position="27"/>
        <end position="91"/>
    </location>
</feature>
<dbReference type="InterPro" id="IPR049207">
    <property type="entry name" value="DUF4246_N"/>
</dbReference>
<dbReference type="OrthoDB" id="415532at2759"/>
<dbReference type="Pfam" id="PF21666">
    <property type="entry name" value="DUF4246_N"/>
    <property type="match status" value="1"/>
</dbReference>
<feature type="domain" description="DUF4246" evidence="1">
    <location>
        <begin position="100"/>
        <end position="506"/>
    </location>
</feature>